<organism evidence="1 2">
    <name type="scientific">Choristoneura fumiferana</name>
    <name type="common">Spruce budworm moth</name>
    <name type="synonym">Archips fumiferana</name>
    <dbReference type="NCBI Taxonomy" id="7141"/>
    <lineage>
        <taxon>Eukaryota</taxon>
        <taxon>Metazoa</taxon>
        <taxon>Ecdysozoa</taxon>
        <taxon>Arthropoda</taxon>
        <taxon>Hexapoda</taxon>
        <taxon>Insecta</taxon>
        <taxon>Pterygota</taxon>
        <taxon>Neoptera</taxon>
        <taxon>Endopterygota</taxon>
        <taxon>Lepidoptera</taxon>
        <taxon>Glossata</taxon>
        <taxon>Ditrysia</taxon>
        <taxon>Tortricoidea</taxon>
        <taxon>Tortricidae</taxon>
        <taxon>Tortricinae</taxon>
        <taxon>Choristoneura</taxon>
    </lineage>
</organism>
<dbReference type="Proteomes" id="UP001064048">
    <property type="component" value="Chromosome 7"/>
</dbReference>
<evidence type="ECO:0000313" key="1">
    <source>
        <dbReference type="EMBL" id="KAI8431993.1"/>
    </source>
</evidence>
<keyword evidence="2" id="KW-1185">Reference proteome</keyword>
<dbReference type="EMBL" id="CM046107">
    <property type="protein sequence ID" value="KAI8431993.1"/>
    <property type="molecule type" value="Genomic_DNA"/>
</dbReference>
<evidence type="ECO:0000313" key="2">
    <source>
        <dbReference type="Proteomes" id="UP001064048"/>
    </source>
</evidence>
<protein>
    <submittedName>
        <fullName evidence="1">Uncharacterized protein</fullName>
    </submittedName>
</protein>
<accession>A0ACC0K6Y1</accession>
<sequence>MKHYSNGHMTANDYLMMYLARWKRVAVVLLVIWIVVTLRGNLKDLDAGLFLDSGQGPSEEYENLRRRIQSNTKELWYYINHELNKVIFDEKKSDRLQTGWLPRMEKARSGQRQRSNTAEVVSSPEPRELQGCEKVYCLIFAYATERTLILNSKGWRYNTKGWDYVFYPISETCTSSYDDQVLQWAEEL</sequence>
<reference evidence="1 2" key="1">
    <citation type="journal article" date="2022" name="Genome Biol. Evol.">
        <title>The Spruce Budworm Genome: Reconstructing the Evolutionary History of Antifreeze Proteins.</title>
        <authorList>
            <person name="Beliveau C."/>
            <person name="Gagne P."/>
            <person name="Picq S."/>
            <person name="Vernygora O."/>
            <person name="Keeling C.I."/>
            <person name="Pinkney K."/>
            <person name="Doucet D."/>
            <person name="Wen F."/>
            <person name="Johnston J.S."/>
            <person name="Maaroufi H."/>
            <person name="Boyle B."/>
            <person name="Laroche J."/>
            <person name="Dewar K."/>
            <person name="Juretic N."/>
            <person name="Blackburn G."/>
            <person name="Nisole A."/>
            <person name="Brunet B."/>
            <person name="Brandao M."/>
            <person name="Lumley L."/>
            <person name="Duan J."/>
            <person name="Quan G."/>
            <person name="Lucarotti C.J."/>
            <person name="Roe A.D."/>
            <person name="Sperling F.A.H."/>
            <person name="Levesque R.C."/>
            <person name="Cusson M."/>
        </authorList>
    </citation>
    <scope>NUCLEOTIDE SEQUENCE [LARGE SCALE GENOMIC DNA]</scope>
    <source>
        <strain evidence="1">Glfc:IPQL:Cfum</strain>
    </source>
</reference>
<gene>
    <name evidence="1" type="ORF">MSG28_004522</name>
</gene>
<name>A0ACC0K6Y1_CHOFU</name>
<comment type="caution">
    <text evidence="1">The sequence shown here is derived from an EMBL/GenBank/DDBJ whole genome shotgun (WGS) entry which is preliminary data.</text>
</comment>
<proteinExistence type="predicted"/>